<dbReference type="CDD" id="cd18095">
    <property type="entry name" value="SpoU-like_rRNA-MTase"/>
    <property type="match status" value="1"/>
</dbReference>
<sequence length="288" mass="30821">MHSRPVNSMDNPNAERVKRVAQLAGRSAVRIRRQRFLAEGPQSASEALRAHLGLLDLSVEALKFWPPEQTVAEVYYTARLASTHPELMELITELDHGVFVAETTDRVLQAMSDAVVHQNIIVVANLPAARGVPSDEAALIAGLVRVQDPGNAGTIIRAADAAGADYVFTTPDTVDIYNPKAVRSTAGSLFHLPVYANVPLADFRTQYRGQILAADGYGDVGLDQTETGMLAQHTAWLFGNEARGLSGHDLEFADARVAVPLYGLAESLNVATAATICLYSSAMAQSGA</sequence>
<dbReference type="GO" id="GO:0032259">
    <property type="term" value="P:methylation"/>
    <property type="evidence" value="ECO:0007669"/>
    <property type="project" value="UniProtKB-KW"/>
</dbReference>
<evidence type="ECO:0000313" key="4">
    <source>
        <dbReference type="EMBL" id="MDR7346745.1"/>
    </source>
</evidence>
<reference evidence="4 5" key="1">
    <citation type="submission" date="2023-07" db="EMBL/GenBank/DDBJ databases">
        <title>Sequencing the genomes of 1000 actinobacteria strains.</title>
        <authorList>
            <person name="Klenk H.-P."/>
        </authorList>
    </citation>
    <scope>NUCLEOTIDE SEQUENCE [LARGE SCALE GENOMIC DNA]</scope>
    <source>
        <strain evidence="4 5">DSM 22966</strain>
    </source>
</reference>
<dbReference type="InterPro" id="IPR051259">
    <property type="entry name" value="rRNA_Methyltransferase"/>
</dbReference>
<dbReference type="SUPFAM" id="SSF55315">
    <property type="entry name" value="L30e-like"/>
    <property type="match status" value="1"/>
</dbReference>
<dbReference type="RefSeq" id="WP_310172078.1">
    <property type="nucleotide sequence ID" value="NZ_BAABHE010000002.1"/>
</dbReference>
<dbReference type="EMBL" id="JAVDYJ010000001">
    <property type="protein sequence ID" value="MDR7346745.1"/>
    <property type="molecule type" value="Genomic_DNA"/>
</dbReference>
<keyword evidence="1 4" id="KW-0489">Methyltransferase</keyword>
<keyword evidence="2" id="KW-0808">Transferase</keyword>
<comment type="caution">
    <text evidence="4">The sequence shown here is derived from an EMBL/GenBank/DDBJ whole genome shotgun (WGS) entry which is preliminary data.</text>
</comment>
<accession>A0ABU2AZH0</accession>
<dbReference type="Pfam" id="PF00588">
    <property type="entry name" value="SpoU_methylase"/>
    <property type="match status" value="1"/>
</dbReference>
<dbReference type="InterPro" id="IPR029028">
    <property type="entry name" value="Alpha/beta_knot_MTases"/>
</dbReference>
<keyword evidence="5" id="KW-1185">Reference proteome</keyword>
<evidence type="ECO:0000256" key="1">
    <source>
        <dbReference type="ARBA" id="ARBA00022603"/>
    </source>
</evidence>
<dbReference type="Gene3D" id="3.40.1280.10">
    <property type="match status" value="1"/>
</dbReference>
<evidence type="ECO:0000313" key="5">
    <source>
        <dbReference type="Proteomes" id="UP001183794"/>
    </source>
</evidence>
<evidence type="ECO:0000256" key="2">
    <source>
        <dbReference type="ARBA" id="ARBA00022679"/>
    </source>
</evidence>
<organism evidence="4 5">
    <name type="scientific">Enteractinococcus fodinae</name>
    <dbReference type="NCBI Taxonomy" id="684663"/>
    <lineage>
        <taxon>Bacteria</taxon>
        <taxon>Bacillati</taxon>
        <taxon>Actinomycetota</taxon>
        <taxon>Actinomycetes</taxon>
        <taxon>Micrococcales</taxon>
        <taxon>Micrococcaceae</taxon>
    </lineage>
</organism>
<dbReference type="InterPro" id="IPR029064">
    <property type="entry name" value="Ribosomal_eL30-like_sf"/>
</dbReference>
<dbReference type="PANTHER" id="PTHR43191:SF2">
    <property type="entry name" value="RRNA METHYLTRANSFERASE 3, MITOCHONDRIAL"/>
    <property type="match status" value="1"/>
</dbReference>
<dbReference type="Proteomes" id="UP001183794">
    <property type="component" value="Unassembled WGS sequence"/>
</dbReference>
<proteinExistence type="predicted"/>
<dbReference type="InterPro" id="IPR029026">
    <property type="entry name" value="tRNA_m1G_MTases_N"/>
</dbReference>
<dbReference type="InterPro" id="IPR001537">
    <property type="entry name" value="SpoU_MeTrfase"/>
</dbReference>
<protein>
    <submittedName>
        <fullName evidence="4">TrmH family RNA methyltransferase</fullName>
    </submittedName>
</protein>
<name>A0ABU2AZH0_9MICC</name>
<dbReference type="SUPFAM" id="SSF75217">
    <property type="entry name" value="alpha/beta knot"/>
    <property type="match status" value="1"/>
</dbReference>
<evidence type="ECO:0000259" key="3">
    <source>
        <dbReference type="Pfam" id="PF00588"/>
    </source>
</evidence>
<dbReference type="Gene3D" id="3.30.1330.30">
    <property type="match status" value="1"/>
</dbReference>
<dbReference type="GO" id="GO:0008168">
    <property type="term" value="F:methyltransferase activity"/>
    <property type="evidence" value="ECO:0007669"/>
    <property type="project" value="UniProtKB-KW"/>
</dbReference>
<gene>
    <name evidence="4" type="ORF">J2S62_001002</name>
</gene>
<dbReference type="PANTHER" id="PTHR43191">
    <property type="entry name" value="RRNA METHYLTRANSFERASE 3"/>
    <property type="match status" value="1"/>
</dbReference>
<feature type="domain" description="tRNA/rRNA methyltransferase SpoU type" evidence="3">
    <location>
        <begin position="140"/>
        <end position="279"/>
    </location>
</feature>